<proteinExistence type="predicted"/>
<accession>A0ABP0RPF2</accession>
<feature type="compositionally biased region" description="Basic and acidic residues" evidence="1">
    <location>
        <begin position="434"/>
        <end position="445"/>
    </location>
</feature>
<feature type="region of interest" description="Disordered" evidence="1">
    <location>
        <begin position="89"/>
        <end position="115"/>
    </location>
</feature>
<organism evidence="2 3">
    <name type="scientific">Durusdinium trenchii</name>
    <dbReference type="NCBI Taxonomy" id="1381693"/>
    <lineage>
        <taxon>Eukaryota</taxon>
        <taxon>Sar</taxon>
        <taxon>Alveolata</taxon>
        <taxon>Dinophyceae</taxon>
        <taxon>Suessiales</taxon>
        <taxon>Symbiodiniaceae</taxon>
        <taxon>Durusdinium</taxon>
    </lineage>
</organism>
<feature type="region of interest" description="Disordered" evidence="1">
    <location>
        <begin position="242"/>
        <end position="266"/>
    </location>
</feature>
<gene>
    <name evidence="2" type="ORF">CCMP2556_LOCUS48233</name>
</gene>
<evidence type="ECO:0000256" key="1">
    <source>
        <dbReference type="SAM" id="MobiDB-lite"/>
    </source>
</evidence>
<feature type="compositionally biased region" description="Acidic residues" evidence="1">
    <location>
        <begin position="405"/>
        <end position="415"/>
    </location>
</feature>
<feature type="compositionally biased region" description="Basic and acidic residues" evidence="1">
    <location>
        <begin position="106"/>
        <end position="115"/>
    </location>
</feature>
<feature type="compositionally biased region" description="Basic and acidic residues" evidence="1">
    <location>
        <begin position="389"/>
        <end position="398"/>
    </location>
</feature>
<reference evidence="2 3" key="1">
    <citation type="submission" date="2024-02" db="EMBL/GenBank/DDBJ databases">
        <authorList>
            <person name="Chen Y."/>
            <person name="Shah S."/>
            <person name="Dougan E. K."/>
            <person name="Thang M."/>
            <person name="Chan C."/>
        </authorList>
    </citation>
    <scope>NUCLEOTIDE SEQUENCE [LARGE SCALE GENOMIC DNA]</scope>
</reference>
<dbReference type="EMBL" id="CAXAMN010026362">
    <property type="protein sequence ID" value="CAK9102509.1"/>
    <property type="molecule type" value="Genomic_DNA"/>
</dbReference>
<feature type="region of interest" description="Disordered" evidence="1">
    <location>
        <begin position="372"/>
        <end position="456"/>
    </location>
</feature>
<dbReference type="Proteomes" id="UP001642484">
    <property type="component" value="Unassembled WGS sequence"/>
</dbReference>
<sequence>MMSKDGTDSKIPSWDGSSRTWRRYLKEVSWFAGGTKPAQRKSLPNAAAIMSEYFSFKRRPQEPIAQFLARESLGFEEFAEALAQLKEEKEGHDPALRNFDLPDMSPHPDESDHDGRLWRQSDRYQWRHWEPPDGSDGGHRAPEREDGYAGVLQGWRLLAAASLTQEQWRDILATTGNKLEYEKIADALTTLWDEQLMGYRQSHQTSQRSFSNHWIEQADDAELQDMLEQEKAAEAMAMEARRTWSQAQKATDCPDKSAPRKGSGKFLSPAELDQLVSLLRQADPAVKVAIDPTKRSKDLQKPRQKQLMQLRRQSLQHVNPVIVKKALEKLQADLPTGRAPAEELPRAVPFPDCSGPADSCGFGRRLGSGADPIGHHLSDDQSSPLLMKDVNKQVRFEPDAPMTDPVEEDPPDEEGNVPITLEDTFAVKAKTKKNSVDDREGHDSSRNCSPLVIGSR</sequence>
<comment type="caution">
    <text evidence="2">The sequence shown here is derived from an EMBL/GenBank/DDBJ whole genome shotgun (WGS) entry which is preliminary data.</text>
</comment>
<keyword evidence="3" id="KW-1185">Reference proteome</keyword>
<name>A0ABP0RPF2_9DINO</name>
<evidence type="ECO:0000313" key="3">
    <source>
        <dbReference type="Proteomes" id="UP001642484"/>
    </source>
</evidence>
<evidence type="ECO:0000313" key="2">
    <source>
        <dbReference type="EMBL" id="CAK9102509.1"/>
    </source>
</evidence>
<protein>
    <submittedName>
        <fullName evidence="2">Uncharacterized protein</fullName>
    </submittedName>
</protein>